<evidence type="ECO:0000313" key="3">
    <source>
        <dbReference type="Proteomes" id="UP000316079"/>
    </source>
</evidence>
<dbReference type="Pfam" id="PF01391">
    <property type="entry name" value="Collagen"/>
    <property type="match status" value="2"/>
</dbReference>
<dbReference type="GO" id="GO:0030020">
    <property type="term" value="F:extracellular matrix structural constituent conferring tensile strength"/>
    <property type="evidence" value="ECO:0007669"/>
    <property type="project" value="TreeGrafter"/>
</dbReference>
<feature type="region of interest" description="Disordered" evidence="1">
    <location>
        <begin position="203"/>
        <end position="241"/>
    </location>
</feature>
<protein>
    <recommendedName>
        <fullName evidence="4">Collagen IV NC1 domain-containing protein</fullName>
    </recommendedName>
</protein>
<name>A0A553RHT3_9TELE</name>
<sequence>GSPGAPGPPGSNGPPGQIGDQGPPGSPGTKGERGERGDLQSQASVRAIARQVCEQLIQSHLSRYNTILNQIPSQSVSVRTVTGPPGEPGRPGTPGPQGEQGPPGRPGFPGASGINGRPGERGLPGERGEKGTPGVGTQGPRGPPGAPGAPGEGRTGSQGPPGRPGIQGSSGHPGTPGSPGSAGAPGYCDPNSCLGYNVGVQQLPSSPYQNYGPAPNYNPEEEDEDPYAGYQAYPPQYYQPHAARLGPGHMVGMRSPDLRRFSRSAVQEEGVDEAQKQLE</sequence>
<dbReference type="GO" id="GO:0005615">
    <property type="term" value="C:extracellular space"/>
    <property type="evidence" value="ECO:0007669"/>
    <property type="project" value="TreeGrafter"/>
</dbReference>
<dbReference type="InterPro" id="IPR050149">
    <property type="entry name" value="Collagen_superfamily"/>
</dbReference>
<feature type="non-terminal residue" evidence="2">
    <location>
        <position position="1"/>
    </location>
</feature>
<keyword evidence="3" id="KW-1185">Reference proteome</keyword>
<dbReference type="InterPro" id="IPR008160">
    <property type="entry name" value="Collagen"/>
</dbReference>
<reference evidence="2 3" key="1">
    <citation type="journal article" date="2019" name="Sci. Data">
        <title>Hybrid genome assembly and annotation of Danionella translucida.</title>
        <authorList>
            <person name="Kadobianskyi M."/>
            <person name="Schulze L."/>
            <person name="Schuelke M."/>
            <person name="Judkewitz B."/>
        </authorList>
    </citation>
    <scope>NUCLEOTIDE SEQUENCE [LARGE SCALE GENOMIC DNA]</scope>
    <source>
        <strain evidence="2 3">Bolton</strain>
    </source>
</reference>
<evidence type="ECO:0000256" key="1">
    <source>
        <dbReference type="SAM" id="MobiDB-lite"/>
    </source>
</evidence>
<proteinExistence type="predicted"/>
<dbReference type="EMBL" id="SRMA01024047">
    <property type="protein sequence ID" value="TRZ01742.1"/>
    <property type="molecule type" value="Genomic_DNA"/>
</dbReference>
<feature type="compositionally biased region" description="Basic and acidic residues" evidence="1">
    <location>
        <begin position="118"/>
        <end position="130"/>
    </location>
</feature>
<evidence type="ECO:0008006" key="4">
    <source>
        <dbReference type="Google" id="ProtNLM"/>
    </source>
</evidence>
<feature type="compositionally biased region" description="Low complexity" evidence="1">
    <location>
        <begin position="14"/>
        <end position="23"/>
    </location>
</feature>
<feature type="compositionally biased region" description="Pro residues" evidence="1">
    <location>
        <begin position="85"/>
        <end position="94"/>
    </location>
</feature>
<dbReference type="PANTHER" id="PTHR24023">
    <property type="entry name" value="COLLAGEN ALPHA"/>
    <property type="match status" value="1"/>
</dbReference>
<dbReference type="GO" id="GO:0030198">
    <property type="term" value="P:extracellular matrix organization"/>
    <property type="evidence" value="ECO:0007669"/>
    <property type="project" value="TreeGrafter"/>
</dbReference>
<feature type="compositionally biased region" description="Pro residues" evidence="1">
    <location>
        <begin position="1"/>
        <end position="12"/>
    </location>
</feature>
<accession>A0A553RHT3</accession>
<organism evidence="2 3">
    <name type="scientific">Danionella cerebrum</name>
    <dbReference type="NCBI Taxonomy" id="2873325"/>
    <lineage>
        <taxon>Eukaryota</taxon>
        <taxon>Metazoa</taxon>
        <taxon>Chordata</taxon>
        <taxon>Craniata</taxon>
        <taxon>Vertebrata</taxon>
        <taxon>Euteleostomi</taxon>
        <taxon>Actinopterygii</taxon>
        <taxon>Neopterygii</taxon>
        <taxon>Teleostei</taxon>
        <taxon>Ostariophysi</taxon>
        <taxon>Cypriniformes</taxon>
        <taxon>Danionidae</taxon>
        <taxon>Danioninae</taxon>
        <taxon>Danionella</taxon>
    </lineage>
</organism>
<feature type="region of interest" description="Disordered" evidence="1">
    <location>
        <begin position="75"/>
        <end position="184"/>
    </location>
</feature>
<evidence type="ECO:0000313" key="2">
    <source>
        <dbReference type="EMBL" id="TRZ01742.1"/>
    </source>
</evidence>
<gene>
    <name evidence="2" type="ORF">DNTS_032287</name>
</gene>
<dbReference type="PANTHER" id="PTHR24023:SF910">
    <property type="entry name" value="COLLECTIN-12"/>
    <property type="match status" value="1"/>
</dbReference>
<dbReference type="OrthoDB" id="9396806at2759"/>
<feature type="compositionally biased region" description="Low complexity" evidence="1">
    <location>
        <begin position="169"/>
        <end position="184"/>
    </location>
</feature>
<feature type="region of interest" description="Disordered" evidence="1">
    <location>
        <begin position="1"/>
        <end position="43"/>
    </location>
</feature>
<dbReference type="Proteomes" id="UP000316079">
    <property type="component" value="Unassembled WGS sequence"/>
</dbReference>
<dbReference type="STRING" id="623744.A0A553RHT3"/>
<dbReference type="GO" id="GO:0031012">
    <property type="term" value="C:extracellular matrix"/>
    <property type="evidence" value="ECO:0007669"/>
    <property type="project" value="TreeGrafter"/>
</dbReference>
<feature type="compositionally biased region" description="Low complexity" evidence="1">
    <location>
        <begin position="227"/>
        <end position="241"/>
    </location>
</feature>
<dbReference type="AlphaFoldDB" id="A0A553RHT3"/>
<comment type="caution">
    <text evidence="2">The sequence shown here is derived from an EMBL/GenBank/DDBJ whole genome shotgun (WGS) entry which is preliminary data.</text>
</comment>